<reference evidence="2 3" key="1">
    <citation type="submission" date="2024-05" db="EMBL/GenBank/DDBJ databases">
        <authorList>
            <person name="Wallberg A."/>
        </authorList>
    </citation>
    <scope>NUCLEOTIDE SEQUENCE [LARGE SCALE GENOMIC DNA]</scope>
</reference>
<keyword evidence="1" id="KW-0732">Signal</keyword>
<evidence type="ECO:0000313" key="2">
    <source>
        <dbReference type="EMBL" id="CAL4134645.1"/>
    </source>
</evidence>
<comment type="caution">
    <text evidence="2">The sequence shown here is derived from an EMBL/GenBank/DDBJ whole genome shotgun (WGS) entry which is preliminary data.</text>
</comment>
<sequence>MKMATHKFACIILSVILIIDSGYSASIKNKDVNRLAPPGRGEATDCRVHQKHIWENLTKEDLTFIAFIEYGEVLSCKITFQGQNKHFVYDRLVISHEEVKLHKVRNGNVNKTTSNKFIDTAGWTRIEISMTTNQFTLKYWNNTCLEYTVDQPVDKLFLHGSNISICKD</sequence>
<dbReference type="AlphaFoldDB" id="A0AAV2RRZ9"/>
<gene>
    <name evidence="2" type="ORF">MNOR_LOCUS27446</name>
</gene>
<protein>
    <recommendedName>
        <fullName evidence="4">Galectin</fullName>
    </recommendedName>
</protein>
<proteinExistence type="predicted"/>
<feature type="non-terminal residue" evidence="2">
    <location>
        <position position="168"/>
    </location>
</feature>
<feature type="signal peptide" evidence="1">
    <location>
        <begin position="1"/>
        <end position="24"/>
    </location>
</feature>
<name>A0AAV2RRZ9_MEGNR</name>
<accession>A0AAV2RRZ9</accession>
<evidence type="ECO:0000313" key="3">
    <source>
        <dbReference type="Proteomes" id="UP001497623"/>
    </source>
</evidence>
<feature type="chain" id="PRO_5043483624" description="Galectin" evidence="1">
    <location>
        <begin position="25"/>
        <end position="168"/>
    </location>
</feature>
<keyword evidence="3" id="KW-1185">Reference proteome</keyword>
<evidence type="ECO:0000256" key="1">
    <source>
        <dbReference type="SAM" id="SignalP"/>
    </source>
</evidence>
<evidence type="ECO:0008006" key="4">
    <source>
        <dbReference type="Google" id="ProtNLM"/>
    </source>
</evidence>
<dbReference type="EMBL" id="CAXKWB010028894">
    <property type="protein sequence ID" value="CAL4134645.1"/>
    <property type="molecule type" value="Genomic_DNA"/>
</dbReference>
<organism evidence="2 3">
    <name type="scientific">Meganyctiphanes norvegica</name>
    <name type="common">Northern krill</name>
    <name type="synonym">Thysanopoda norvegica</name>
    <dbReference type="NCBI Taxonomy" id="48144"/>
    <lineage>
        <taxon>Eukaryota</taxon>
        <taxon>Metazoa</taxon>
        <taxon>Ecdysozoa</taxon>
        <taxon>Arthropoda</taxon>
        <taxon>Crustacea</taxon>
        <taxon>Multicrustacea</taxon>
        <taxon>Malacostraca</taxon>
        <taxon>Eumalacostraca</taxon>
        <taxon>Eucarida</taxon>
        <taxon>Euphausiacea</taxon>
        <taxon>Euphausiidae</taxon>
        <taxon>Meganyctiphanes</taxon>
    </lineage>
</organism>
<dbReference type="Proteomes" id="UP001497623">
    <property type="component" value="Unassembled WGS sequence"/>
</dbReference>